<feature type="compositionally biased region" description="Basic and acidic residues" evidence="6">
    <location>
        <begin position="956"/>
        <end position="968"/>
    </location>
</feature>
<keyword evidence="9" id="KW-1185">Reference proteome</keyword>
<feature type="compositionally biased region" description="Polar residues" evidence="6">
    <location>
        <begin position="349"/>
        <end position="364"/>
    </location>
</feature>
<feature type="compositionally biased region" description="Polar residues" evidence="6">
    <location>
        <begin position="1538"/>
        <end position="1550"/>
    </location>
</feature>
<accession>A0A834MUS2</accession>
<dbReference type="InterPro" id="IPR011993">
    <property type="entry name" value="PH-like_dom_sf"/>
</dbReference>
<dbReference type="InterPro" id="IPR048561">
    <property type="entry name" value="Dab_PTB"/>
</dbReference>
<feature type="region of interest" description="Disordered" evidence="6">
    <location>
        <begin position="1215"/>
        <end position="1259"/>
    </location>
</feature>
<dbReference type="SMART" id="SM00462">
    <property type="entry name" value="PTB"/>
    <property type="match status" value="1"/>
</dbReference>
<feature type="compositionally biased region" description="Basic and acidic residues" evidence="6">
    <location>
        <begin position="1143"/>
        <end position="1152"/>
    </location>
</feature>
<dbReference type="FunFam" id="2.30.29.30:FF:000262">
    <property type="entry name" value="Disabled, isoform F"/>
    <property type="match status" value="1"/>
</dbReference>
<feature type="compositionally biased region" description="Basic and acidic residues" evidence="6">
    <location>
        <begin position="745"/>
        <end position="759"/>
    </location>
</feature>
<keyword evidence="4" id="KW-0597">Phosphoprotein</keyword>
<dbReference type="EMBL" id="JACSEA010000015">
    <property type="protein sequence ID" value="KAF7385235.1"/>
    <property type="molecule type" value="Genomic_DNA"/>
</dbReference>
<dbReference type="PANTHER" id="PTHR47695:SF3">
    <property type="entry name" value="PID DOMAIN-CONTAINING PROTEIN"/>
    <property type="match status" value="1"/>
</dbReference>
<dbReference type="Proteomes" id="UP000614350">
    <property type="component" value="Unassembled WGS sequence"/>
</dbReference>
<feature type="compositionally biased region" description="Polar residues" evidence="6">
    <location>
        <begin position="1702"/>
        <end position="1714"/>
    </location>
</feature>
<comment type="subcellular location">
    <subcellularLocation>
        <location evidence="1">Cytoplasm</location>
    </subcellularLocation>
</comment>
<reference evidence="8" key="1">
    <citation type="journal article" date="2020" name="G3 (Bethesda)">
        <title>High-Quality Assemblies for Three Invasive Social Wasps from the &lt;i&gt;Vespula&lt;/i&gt; Genus.</title>
        <authorList>
            <person name="Harrop T.W.R."/>
            <person name="Guhlin J."/>
            <person name="McLaughlin G.M."/>
            <person name="Permina E."/>
            <person name="Stockwell P."/>
            <person name="Gilligan J."/>
            <person name="Le Lec M.F."/>
            <person name="Gruber M.A.M."/>
            <person name="Quinn O."/>
            <person name="Lovegrove M."/>
            <person name="Duncan E.J."/>
            <person name="Remnant E.J."/>
            <person name="Van Eeckhoven J."/>
            <person name="Graham B."/>
            <person name="Knapp R.A."/>
            <person name="Langford K.W."/>
            <person name="Kronenberg Z."/>
            <person name="Press M.O."/>
            <person name="Eacker S.M."/>
            <person name="Wilson-Rankin E.E."/>
            <person name="Purcell J."/>
            <person name="Lester P.J."/>
            <person name="Dearden P.K."/>
        </authorList>
    </citation>
    <scope>NUCLEOTIDE SEQUENCE</scope>
    <source>
        <strain evidence="8">Marl-1</strain>
    </source>
</reference>
<feature type="region of interest" description="Disordered" evidence="6">
    <location>
        <begin position="395"/>
        <end position="650"/>
    </location>
</feature>
<feature type="region of interest" description="Disordered" evidence="6">
    <location>
        <begin position="741"/>
        <end position="760"/>
    </location>
</feature>
<evidence type="ECO:0000313" key="9">
    <source>
        <dbReference type="Proteomes" id="UP000614350"/>
    </source>
</evidence>
<feature type="region of interest" description="Disordered" evidence="6">
    <location>
        <begin position="341"/>
        <end position="367"/>
    </location>
</feature>
<feature type="compositionally biased region" description="Basic and acidic residues" evidence="6">
    <location>
        <begin position="868"/>
        <end position="878"/>
    </location>
</feature>
<feature type="compositionally biased region" description="Basic and acidic residues" evidence="6">
    <location>
        <begin position="1404"/>
        <end position="1413"/>
    </location>
</feature>
<name>A0A834MUS2_VESVU</name>
<proteinExistence type="predicted"/>
<feature type="compositionally biased region" description="Basic and acidic residues" evidence="6">
    <location>
        <begin position="606"/>
        <end position="640"/>
    </location>
</feature>
<keyword evidence="5" id="KW-0221">Differentiation</keyword>
<evidence type="ECO:0000256" key="4">
    <source>
        <dbReference type="ARBA" id="ARBA00022553"/>
    </source>
</evidence>
<feature type="compositionally biased region" description="Basic and acidic residues" evidence="6">
    <location>
        <begin position="926"/>
        <end position="945"/>
    </location>
</feature>
<feature type="compositionally biased region" description="Basic residues" evidence="6">
    <location>
        <begin position="1508"/>
        <end position="1518"/>
    </location>
</feature>
<dbReference type="Gene3D" id="2.30.29.30">
    <property type="entry name" value="Pleckstrin-homology domain (PH domain)/Phosphotyrosine-binding domain (PTB)"/>
    <property type="match status" value="1"/>
</dbReference>
<feature type="region of interest" description="Disordered" evidence="6">
    <location>
        <begin position="1098"/>
        <end position="1195"/>
    </location>
</feature>
<organism evidence="8 9">
    <name type="scientific">Vespula vulgaris</name>
    <name type="common">Yellow jacket</name>
    <name type="synonym">Wasp</name>
    <dbReference type="NCBI Taxonomy" id="7454"/>
    <lineage>
        <taxon>Eukaryota</taxon>
        <taxon>Metazoa</taxon>
        <taxon>Ecdysozoa</taxon>
        <taxon>Arthropoda</taxon>
        <taxon>Hexapoda</taxon>
        <taxon>Insecta</taxon>
        <taxon>Pterygota</taxon>
        <taxon>Neoptera</taxon>
        <taxon>Endopterygota</taxon>
        <taxon>Hymenoptera</taxon>
        <taxon>Apocrita</taxon>
        <taxon>Aculeata</taxon>
        <taxon>Vespoidea</taxon>
        <taxon>Vespidae</taxon>
        <taxon>Vespinae</taxon>
        <taxon>Vespula</taxon>
    </lineage>
</organism>
<feature type="compositionally biased region" description="Basic and acidic residues" evidence="6">
    <location>
        <begin position="1555"/>
        <end position="1571"/>
    </location>
</feature>
<evidence type="ECO:0000256" key="1">
    <source>
        <dbReference type="ARBA" id="ARBA00004496"/>
    </source>
</evidence>
<feature type="region of interest" description="Disordered" evidence="6">
    <location>
        <begin position="182"/>
        <end position="211"/>
    </location>
</feature>
<feature type="compositionally biased region" description="Basic and acidic residues" evidence="6">
    <location>
        <begin position="816"/>
        <end position="827"/>
    </location>
</feature>
<sequence>MQTLRKKNSPCKFKNEPTRFLGEGVSFKAKLIGILEVSEARGDRMCQAALADLKMAIRAAGEHKQRIAVQVSIDGLRLRDEKTSECLYHHPVHKISFIAQDMSDSRAFGYIFGSPDTGHRFFGIKTDKAASQVVIAMRDLFQVVFELKKKEIELAKQHIEQNAINAIKFHTGGMFVEPAPDTKGAAGTESSVHRTRLANSETEKAADRKNENQSGVIADLLDLQFELNSLQQGIHQMDKITPEQPGPATDDLFESDPFGDSFANMKLKDTVQPILPPPPSSSKRGHLERQQTVPAPSATSSPAATLYSKTPPPQETMHWFDKETENLFNDGELTNPAKTAAVRKDQDEASTSLNATPRSSQAKSPQIDVFTELDPLGTGLIKPYVDKKDFFQHLKNPPKKESDRHEEGNFANFDRFDENEATQSSILPRSDSPQKKDIVSRPTHHQPLSVSLPPEETPTKGTLAGISSVTAPAAVGGTTSVAGRADKDSNESVQALVRLPSPKKYLQSVRKREFDMDLPSGKSQSMEKPFPVDFSATSDSPASPLRSCSSDANSRLSSSSAELDLVPEPPPRGAGSIMINPPPLPPKKQAARGAIKPPPRPPYTEGHFHYDFIEREEASPSPTRTRERTKSPPRDAKGQFDDNFSPPSQASARTDLISTMTTSAFEDSFSSMIPATNLSTFFASSGGTPAATRRPKPSLDITLSQLTSANLDELAGSLGMTVQELTSLTLQQLTECLANLSSKESATEAKEEETARPRLEQFATKPCASACKITETSFVSSEPLFKANFDPEPTRKQEEPTYDKEEANDEEVATDTESKEPEERKESEEDEARGELTAEAIVAMANLTVKLPPSTEELAREDSRVVEIEERNGIETDRAIGATAEAIEETRDDAIEISTKSQPCRGKMELEIELETEADIEEDTTEDRTAAGSRDRGETSSDKGSEANVAPESTEDVGRSSVAEKAEARSSTSTSSDRYAALREIIGEAERLGKQSEEEPCSTRRESPVVVVQQASSTKNLAEAELLSLFSDSLPGVPPSPKRSLKKKEDDLKSVAMDIFEEIKMLNTGTHKAKEVKAIAGIAGFEDVFCPFAEEVAKDDGREEGKEEEGNWAKFETSVLAGSDRSSCEGARSVGGTSPWSPDGKDFHRDVPPFKSVASTSGVHRHSGDSDNEWKDEEESEESNGRGRPEGRFWCGRHPRFDAAEFDERSFYEEASASLDNRSDKRDRSFRGRAVRKSRGPWAKNVGHRPRDPSRWHEKPQWEEVPRRYPHRKLPYKENDDRYDVHDHLSRFWKCRPKSQRWNWMPDDAYYDEERRRKMTERKLTLLWNEEDRFGSEESVGFEEDDRWAKRKYERRRWDEEYGRYWNRRSSPPLDGEYPSKEGYYYYRERPHDYASGAWDEEYGPERAGDESGRYNTAGRKRHWPKRPNSANEGRNTAEYGEMVYADARSKFGTSRSECSDNDSDPYLRPSQRSRSRESYWGSDQEYDSWPERPYWSEGPDVKSETLHRKRVARHKAAARQAVQAKTQSPFEDDFAQSVEQVESPASETLPSAEPRVRPEIGESKRGESIERPPPSPSAAPSRLSMTKETHPRRELPREYNKRSTFFEDDLTPTASVSTSDASDRRRLSSDLKATPELEIPPDAKDSHRSIDGFVSEDSGRDSFFNGDLRFDDDDAFAFKSELEDSVPERCTTTLPLKNARQNKYAASNSNNKGRPSDQYIRKSESVNIFIREEDPFDDDDFFN</sequence>
<comment type="caution">
    <text evidence="8">The sequence shown here is derived from an EMBL/GenBank/DDBJ whole genome shotgun (WGS) entry which is preliminary data.</text>
</comment>
<feature type="compositionally biased region" description="Basic and acidic residues" evidence="6">
    <location>
        <begin position="1098"/>
        <end position="1111"/>
    </location>
</feature>
<dbReference type="PROSITE" id="PS01179">
    <property type="entry name" value="PID"/>
    <property type="match status" value="1"/>
</dbReference>
<evidence type="ECO:0000256" key="6">
    <source>
        <dbReference type="SAM" id="MobiDB-lite"/>
    </source>
</evidence>
<dbReference type="SUPFAM" id="SSF50729">
    <property type="entry name" value="PH domain-like"/>
    <property type="match status" value="1"/>
</dbReference>
<evidence type="ECO:0000256" key="3">
    <source>
        <dbReference type="ARBA" id="ARBA00022490"/>
    </source>
</evidence>
<dbReference type="PANTHER" id="PTHR47695">
    <property type="entry name" value="PID DOMAIN-CONTAINING PROTEIN"/>
    <property type="match status" value="1"/>
</dbReference>
<feature type="compositionally biased region" description="Basic and acidic residues" evidence="6">
    <location>
        <begin position="1622"/>
        <end position="1651"/>
    </location>
</feature>
<feature type="region of interest" description="Disordered" evidence="6">
    <location>
        <begin position="784"/>
        <end position="836"/>
    </location>
</feature>
<feature type="region of interest" description="Disordered" evidence="6">
    <location>
        <begin position="868"/>
        <end position="1009"/>
    </location>
</feature>
<dbReference type="GO" id="GO:0030154">
    <property type="term" value="P:cell differentiation"/>
    <property type="evidence" value="ECO:0007669"/>
    <property type="project" value="UniProtKB-KW"/>
</dbReference>
<feature type="compositionally biased region" description="Low complexity" evidence="6">
    <location>
        <begin position="292"/>
        <end position="305"/>
    </location>
</feature>
<keyword evidence="2" id="KW-0217">Developmental protein</keyword>
<protein>
    <recommendedName>
        <fullName evidence="7">PID domain-containing protein</fullName>
    </recommendedName>
</protein>
<feature type="compositionally biased region" description="Acidic residues" evidence="6">
    <location>
        <begin position="911"/>
        <end position="925"/>
    </location>
</feature>
<evidence type="ECO:0000256" key="5">
    <source>
        <dbReference type="ARBA" id="ARBA00022782"/>
    </source>
</evidence>
<feature type="region of interest" description="Disordered" evidence="6">
    <location>
        <begin position="1397"/>
        <end position="1662"/>
    </location>
</feature>
<feature type="compositionally biased region" description="Basic and acidic residues" evidence="6">
    <location>
        <begin position="985"/>
        <end position="1007"/>
    </location>
</feature>
<evidence type="ECO:0000259" key="7">
    <source>
        <dbReference type="PROSITE" id="PS01179"/>
    </source>
</evidence>
<feature type="region of interest" description="Disordered" evidence="6">
    <location>
        <begin position="1702"/>
        <end position="1725"/>
    </location>
</feature>
<keyword evidence="3" id="KW-0963">Cytoplasm</keyword>
<feature type="compositionally biased region" description="Basic and acidic residues" evidence="6">
    <location>
        <begin position="395"/>
        <end position="418"/>
    </location>
</feature>
<feature type="compositionally biased region" description="Basic and acidic residues" evidence="6">
    <location>
        <begin position="1249"/>
        <end position="1259"/>
    </location>
</feature>
<feature type="domain" description="PID" evidence="7">
    <location>
        <begin position="21"/>
        <end position="153"/>
    </location>
</feature>
<feature type="compositionally biased region" description="Basic and acidic residues" evidence="6">
    <location>
        <begin position="1221"/>
        <end position="1230"/>
    </location>
</feature>
<dbReference type="GO" id="GO:0005737">
    <property type="term" value="C:cytoplasm"/>
    <property type="evidence" value="ECO:0007669"/>
    <property type="project" value="UniProtKB-SubCell"/>
</dbReference>
<evidence type="ECO:0000256" key="2">
    <source>
        <dbReference type="ARBA" id="ARBA00022473"/>
    </source>
</evidence>
<feature type="region of interest" description="Disordered" evidence="6">
    <location>
        <begin position="239"/>
        <end position="316"/>
    </location>
</feature>
<evidence type="ECO:0000313" key="8">
    <source>
        <dbReference type="EMBL" id="KAF7385235.1"/>
    </source>
</evidence>
<feature type="compositionally biased region" description="Basic and acidic residues" evidence="6">
    <location>
        <begin position="1586"/>
        <end position="1606"/>
    </location>
</feature>
<dbReference type="InterPro" id="IPR006020">
    <property type="entry name" value="PTB/PI_dom"/>
</dbReference>
<feature type="compositionally biased region" description="Basic and acidic residues" evidence="6">
    <location>
        <begin position="201"/>
        <end position="211"/>
    </location>
</feature>
<dbReference type="CDD" id="cd01215">
    <property type="entry name" value="PTB_Dab"/>
    <property type="match status" value="1"/>
</dbReference>
<dbReference type="Pfam" id="PF00640">
    <property type="entry name" value="PID"/>
    <property type="match status" value="1"/>
</dbReference>
<feature type="compositionally biased region" description="Low complexity" evidence="6">
    <location>
        <begin position="547"/>
        <end position="560"/>
    </location>
</feature>
<gene>
    <name evidence="8" type="ORF">HZH66_012321</name>
</gene>
<feature type="compositionally biased region" description="Basic and acidic residues" evidence="6">
    <location>
        <begin position="792"/>
        <end position="805"/>
    </location>
</feature>